<evidence type="ECO:0000259" key="2">
    <source>
        <dbReference type="Pfam" id="PF07969"/>
    </source>
</evidence>
<dbReference type="PANTHER" id="PTHR11647">
    <property type="entry name" value="HYDRANTOINASE/DIHYDROPYRIMIDINASE FAMILY MEMBER"/>
    <property type="match status" value="1"/>
</dbReference>
<dbReference type="InterPro" id="IPR013108">
    <property type="entry name" value="Amidohydro_3"/>
</dbReference>
<comment type="caution">
    <text evidence="3">The sequence shown here is derived from an EMBL/GenBank/DDBJ whole genome shotgun (WGS) entry which is preliminary data.</text>
</comment>
<name>A0ABW6SAE9_9NOCA</name>
<dbReference type="InterPro" id="IPR032466">
    <property type="entry name" value="Metal_Hydrolase"/>
</dbReference>
<dbReference type="Gene3D" id="2.30.40.10">
    <property type="entry name" value="Urease, subunit C, domain 1"/>
    <property type="match status" value="1"/>
</dbReference>
<sequence length="573" mass="61588">MTEVDSAYDLVIRGGRIVDGTGSEPFVADIAVRQGRIAAVGPDLGPSVEEFDATGLLVTPGFVDIHTHYDGQVTWENALSPSSNHGVTTIVTGNCGVGFAPCREQDHEELVDLMAGVEDIPEVVMTEGLAWNWETFPEYLDVVDSRPHDADIAAMLPHSALRVYVMGDRAVRREPANADDIAQMARLTTEALEAGAIGFGTSRAIQQKSFAGVPIPTVGAGEDELRGILGAMADKGSGVFQALSDFDTFRDVAGEFGMFRRLVSETGRPMSFTLNQKHDDPDGWRALLDMTEQANRDGLPIKGQVLGRPTGMLMGNDVSVSPFSTSPTYVELAALPWDARIGQMRTPAVKDKILAECVPAKPGSWERRFELTDPPNYEPDPDRSIAARAEAEGVEPAELAYRIMLENNGRGLIFAAVQNFADGSLDAAYEMMVHPDTVLGLGDGGAHCGLICDASYPTSMLTLWTRDRTRGPKLTVPQAVRALSSSTAEAVGLCDRGRIAPGYKADLNVIDYDRLELLAPRVVRDLPAGGRRVVQEARGYVATFVSGVATRRDGRPTGALPGRVVRGSQVQPA</sequence>
<evidence type="ECO:0000256" key="1">
    <source>
        <dbReference type="SAM" id="MobiDB-lite"/>
    </source>
</evidence>
<dbReference type="SUPFAM" id="SSF51556">
    <property type="entry name" value="Metallo-dependent hydrolases"/>
    <property type="match status" value="1"/>
</dbReference>
<dbReference type="SUPFAM" id="SSF51338">
    <property type="entry name" value="Composite domain of metallo-dependent hydrolases"/>
    <property type="match status" value="1"/>
</dbReference>
<reference evidence="3 4" key="1">
    <citation type="submission" date="2024-10" db="EMBL/GenBank/DDBJ databases">
        <title>The Natural Products Discovery Center: Release of the First 8490 Sequenced Strains for Exploring Actinobacteria Biosynthetic Diversity.</title>
        <authorList>
            <person name="Kalkreuter E."/>
            <person name="Kautsar S.A."/>
            <person name="Yang D."/>
            <person name="Bader C.D."/>
            <person name="Teijaro C.N."/>
            <person name="Fluegel L."/>
            <person name="Davis C.M."/>
            <person name="Simpson J.R."/>
            <person name="Lauterbach L."/>
            <person name="Steele A.D."/>
            <person name="Gui C."/>
            <person name="Meng S."/>
            <person name="Li G."/>
            <person name="Viehrig K."/>
            <person name="Ye F."/>
            <person name="Su P."/>
            <person name="Kiefer A.F."/>
            <person name="Nichols A."/>
            <person name="Cepeda A.J."/>
            <person name="Yan W."/>
            <person name="Fan B."/>
            <person name="Jiang Y."/>
            <person name="Adhikari A."/>
            <person name="Zheng C.-J."/>
            <person name="Schuster L."/>
            <person name="Cowan T.M."/>
            <person name="Smanski M.J."/>
            <person name="Chevrette M.G."/>
            <person name="De Carvalho L.P.S."/>
            <person name="Shen B."/>
        </authorList>
    </citation>
    <scope>NUCLEOTIDE SEQUENCE [LARGE SCALE GENOMIC DNA]</scope>
    <source>
        <strain evidence="3 4">NPDC002593</strain>
    </source>
</reference>
<dbReference type="PANTHER" id="PTHR11647:SF1">
    <property type="entry name" value="COLLAPSIN RESPONSE MEDIATOR PROTEIN"/>
    <property type="match status" value="1"/>
</dbReference>
<keyword evidence="4" id="KW-1185">Reference proteome</keyword>
<feature type="domain" description="Amidohydrolase 3" evidence="2">
    <location>
        <begin position="49"/>
        <end position="547"/>
    </location>
</feature>
<dbReference type="Pfam" id="PF07969">
    <property type="entry name" value="Amidohydro_3"/>
    <property type="match status" value="1"/>
</dbReference>
<feature type="region of interest" description="Disordered" evidence="1">
    <location>
        <begin position="552"/>
        <end position="573"/>
    </location>
</feature>
<dbReference type="Proteomes" id="UP001601992">
    <property type="component" value="Unassembled WGS sequence"/>
</dbReference>
<evidence type="ECO:0000313" key="4">
    <source>
        <dbReference type="Proteomes" id="UP001601992"/>
    </source>
</evidence>
<protein>
    <submittedName>
        <fullName evidence="3">Amidohydrolase family protein</fullName>
    </submittedName>
</protein>
<dbReference type="InterPro" id="IPR011059">
    <property type="entry name" value="Metal-dep_hydrolase_composite"/>
</dbReference>
<dbReference type="EMBL" id="JBIAQY010000018">
    <property type="protein sequence ID" value="MFF3573295.1"/>
    <property type="molecule type" value="Genomic_DNA"/>
</dbReference>
<evidence type="ECO:0000313" key="3">
    <source>
        <dbReference type="EMBL" id="MFF3573295.1"/>
    </source>
</evidence>
<dbReference type="RefSeq" id="WP_387406350.1">
    <property type="nucleotide sequence ID" value="NZ_JBIAQY010000018.1"/>
</dbReference>
<dbReference type="CDD" id="cd01297">
    <property type="entry name" value="D-aminoacylase"/>
    <property type="match status" value="1"/>
</dbReference>
<dbReference type="InterPro" id="IPR050378">
    <property type="entry name" value="Metallo-dep_Hydrolases_sf"/>
</dbReference>
<organism evidence="3 4">
    <name type="scientific">Nocardia jiangxiensis</name>
    <dbReference type="NCBI Taxonomy" id="282685"/>
    <lineage>
        <taxon>Bacteria</taxon>
        <taxon>Bacillati</taxon>
        <taxon>Actinomycetota</taxon>
        <taxon>Actinomycetes</taxon>
        <taxon>Mycobacteriales</taxon>
        <taxon>Nocardiaceae</taxon>
        <taxon>Nocardia</taxon>
    </lineage>
</organism>
<dbReference type="Gene3D" id="3.20.20.140">
    <property type="entry name" value="Metal-dependent hydrolases"/>
    <property type="match status" value="2"/>
</dbReference>
<gene>
    <name evidence="3" type="ORF">ACFYXQ_36600</name>
</gene>
<proteinExistence type="predicted"/>
<accession>A0ABW6SAE9</accession>